<reference evidence="3 4" key="2">
    <citation type="submission" date="2015-10" db="EMBL/GenBank/DDBJ databases">
        <title>Draft Genome Sequence of Prosthecomicrobium hirschii ATCC 27832.</title>
        <authorList>
            <person name="Daniel J."/>
            <person name="Givan S.A."/>
            <person name="Brun Y.V."/>
            <person name="Brown P.J."/>
        </authorList>
    </citation>
    <scope>NUCLEOTIDE SEQUENCE [LARGE SCALE GENOMIC DNA]</scope>
    <source>
        <strain evidence="3 4">16</strain>
    </source>
</reference>
<dbReference type="Proteomes" id="UP000048984">
    <property type="component" value="Unassembled WGS sequence"/>
</dbReference>
<proteinExistence type="predicted"/>
<evidence type="ECO:0000313" key="3">
    <source>
        <dbReference type="EMBL" id="KPL54595.1"/>
    </source>
</evidence>
<sequence>MQIEYRTGDLLEAAEPVIVHGCNAQGSMGAGVVRAIRDRYPAAYAAYRAAHEARALKLGTIVWAVCGRHRVGNAITQERFGSPRGGRRFVDYDAMRSVMRIINETVEDGTPVAMPLIGAGLAGGSWSAIAKIVEAESTRFRPVVYLLDGVVPET</sequence>
<evidence type="ECO:0000256" key="1">
    <source>
        <dbReference type="ARBA" id="ARBA00035885"/>
    </source>
</evidence>
<dbReference type="AlphaFoldDB" id="A0A0P6VP25"/>
<dbReference type="PROSITE" id="PS51154">
    <property type="entry name" value="MACRO"/>
    <property type="match status" value="1"/>
</dbReference>
<reference evidence="3 4" key="1">
    <citation type="submission" date="2015-09" db="EMBL/GenBank/DDBJ databases">
        <authorList>
            <person name="Jackson K.R."/>
            <person name="Lunt B.L."/>
            <person name="Fisher J.N.B."/>
            <person name="Gardner A.V."/>
            <person name="Bailey M.E."/>
            <person name="Deus L.M."/>
            <person name="Earl A.S."/>
            <person name="Gibby P.D."/>
            <person name="Hartmann K.A."/>
            <person name="Liu J.E."/>
            <person name="Manci A.M."/>
            <person name="Nielsen D.A."/>
            <person name="Solomon M.B."/>
            <person name="Breakwell D.P."/>
            <person name="Burnett S.H."/>
            <person name="Grose J.H."/>
        </authorList>
    </citation>
    <scope>NUCLEOTIDE SEQUENCE [LARGE SCALE GENOMIC DNA]</scope>
    <source>
        <strain evidence="3 4">16</strain>
    </source>
</reference>
<dbReference type="PANTHER" id="PTHR12521">
    <property type="entry name" value="PROTEIN C6ORF130"/>
    <property type="match status" value="1"/>
</dbReference>
<comment type="catalytic activity">
    <reaction evidence="1">
        <text>an N-(ADP-alpha-D-ribosyl)-thymidine in DNA + H2O = a thymidine in DNA + ADP-D-ribose</text>
        <dbReference type="Rhea" id="RHEA:71655"/>
        <dbReference type="Rhea" id="RHEA-COMP:13556"/>
        <dbReference type="Rhea" id="RHEA-COMP:18051"/>
        <dbReference type="ChEBI" id="CHEBI:15377"/>
        <dbReference type="ChEBI" id="CHEBI:57967"/>
        <dbReference type="ChEBI" id="CHEBI:137386"/>
        <dbReference type="ChEBI" id="CHEBI:191199"/>
    </reaction>
    <physiologicalReaction direction="left-to-right" evidence="1">
        <dbReference type="Rhea" id="RHEA:71656"/>
    </physiologicalReaction>
</comment>
<dbReference type="STRING" id="665126.ABB55_22170"/>
<dbReference type="RefSeq" id="WP_054360762.1">
    <property type="nucleotide sequence ID" value="NZ_LJYW01000001.1"/>
</dbReference>
<evidence type="ECO:0000313" key="4">
    <source>
        <dbReference type="Proteomes" id="UP000048984"/>
    </source>
</evidence>
<dbReference type="Gene3D" id="3.40.220.10">
    <property type="entry name" value="Leucine Aminopeptidase, subunit E, domain 1"/>
    <property type="match status" value="1"/>
</dbReference>
<gene>
    <name evidence="3" type="ORF">ABB55_22170</name>
</gene>
<dbReference type="GO" id="GO:0140291">
    <property type="term" value="P:peptidyl-glutamate ADP-deribosylation"/>
    <property type="evidence" value="ECO:0007669"/>
    <property type="project" value="TreeGrafter"/>
</dbReference>
<comment type="caution">
    <text evidence="3">The sequence shown here is derived from an EMBL/GenBank/DDBJ whole genome shotgun (WGS) entry which is preliminary data.</text>
</comment>
<dbReference type="SMART" id="SM00506">
    <property type="entry name" value="A1pp"/>
    <property type="match status" value="1"/>
</dbReference>
<organism evidence="3 4">
    <name type="scientific">Prosthecodimorpha hirschii</name>
    <dbReference type="NCBI Taxonomy" id="665126"/>
    <lineage>
        <taxon>Bacteria</taxon>
        <taxon>Pseudomonadati</taxon>
        <taxon>Pseudomonadota</taxon>
        <taxon>Alphaproteobacteria</taxon>
        <taxon>Hyphomicrobiales</taxon>
        <taxon>Ancalomicrobiaceae</taxon>
        <taxon>Prosthecodimorpha</taxon>
    </lineage>
</organism>
<dbReference type="SUPFAM" id="SSF52949">
    <property type="entry name" value="Macro domain-like"/>
    <property type="match status" value="1"/>
</dbReference>
<evidence type="ECO:0000259" key="2">
    <source>
        <dbReference type="PROSITE" id="PS51154"/>
    </source>
</evidence>
<dbReference type="PANTHER" id="PTHR12521:SF0">
    <property type="entry name" value="ADP-RIBOSE GLYCOHYDROLASE OARD1"/>
    <property type="match status" value="1"/>
</dbReference>
<protein>
    <recommendedName>
        <fullName evidence="2">Macro domain-containing protein</fullName>
    </recommendedName>
</protein>
<dbReference type="InterPro" id="IPR043472">
    <property type="entry name" value="Macro_dom-like"/>
</dbReference>
<dbReference type="InterPro" id="IPR050892">
    <property type="entry name" value="ADP-ribose_metab_enzymes"/>
</dbReference>
<name>A0A0P6VP25_9HYPH</name>
<dbReference type="Pfam" id="PF01661">
    <property type="entry name" value="Macro"/>
    <property type="match status" value="1"/>
</dbReference>
<dbReference type="EMBL" id="LJYW01000001">
    <property type="protein sequence ID" value="KPL54595.1"/>
    <property type="molecule type" value="Genomic_DNA"/>
</dbReference>
<accession>A0A0P6VP25</accession>
<feature type="domain" description="Macro" evidence="2">
    <location>
        <begin position="1"/>
        <end position="154"/>
    </location>
</feature>
<keyword evidence="4" id="KW-1185">Reference proteome</keyword>
<dbReference type="InterPro" id="IPR002589">
    <property type="entry name" value="Macro_dom"/>
</dbReference>